<dbReference type="Proteomes" id="UP001519343">
    <property type="component" value="Unassembled WGS sequence"/>
</dbReference>
<organism evidence="3 4">
    <name type="scientific">Ammoniphilus resinae</name>
    <dbReference type="NCBI Taxonomy" id="861532"/>
    <lineage>
        <taxon>Bacteria</taxon>
        <taxon>Bacillati</taxon>
        <taxon>Bacillota</taxon>
        <taxon>Bacilli</taxon>
        <taxon>Bacillales</taxon>
        <taxon>Paenibacillaceae</taxon>
        <taxon>Aneurinibacillus group</taxon>
        <taxon>Ammoniphilus</taxon>
    </lineage>
</organism>
<keyword evidence="4" id="KW-1185">Reference proteome</keyword>
<protein>
    <recommendedName>
        <fullName evidence="2">Initiator Rep protein WH1 domain-containing protein</fullName>
    </recommendedName>
</protein>
<name>A0ABS4GNH5_9BACL</name>
<proteinExistence type="inferred from homology"/>
<evidence type="ECO:0000256" key="1">
    <source>
        <dbReference type="ARBA" id="ARBA00038283"/>
    </source>
</evidence>
<accession>A0ABS4GNH5</accession>
<feature type="domain" description="Initiator Rep protein WH1" evidence="2">
    <location>
        <begin position="259"/>
        <end position="372"/>
    </location>
</feature>
<dbReference type="EMBL" id="JAGGKT010000004">
    <property type="protein sequence ID" value="MBP1931786.1"/>
    <property type="molecule type" value="Genomic_DNA"/>
</dbReference>
<comment type="similarity">
    <text evidence="1">Belongs to the initiator RepB protein family.</text>
</comment>
<sequence length="455" mass="52420">MQKNLFGLTNFSILIIIKDNKIQLDAGEPDKSLGESMPFGSYPVLFFKEFIKMVTIYNPSLKKHDKIESKEVLKDRWSTLSKKVIGILEGSTMESEELLSEETSKKKFNELQFIKRKIANQLKNENSANLKETLLYINEELLKMSENIMSELDSSTMHSRKKLFQFRKEIVEEALKKRQESSKKRTDPIEKNYGLAPIFSSTSPNEKTLVSLRNEHGHIVETRSGYRTVEYSANHGGYLTTFDFKVFVGLQKLWEIKGNKKEFEFHIGELSDIIEGQKDGGTYEIITTSLNKLATTSIIMHDYRSGDVSKPYRTRIHNVIQFADFDLDEKRVFITFNEYLHNGLTAGNIARISLSAYQDLSSKTSKLLYPLIASIIDDTNQLKIDELIATLNLTELPRHKSLDRIKKSLNELVDNEIISGYELVREGRSYKYIFITPSDDILENLDESRQEYILS</sequence>
<dbReference type="RefSeq" id="WP_209809874.1">
    <property type="nucleotide sequence ID" value="NZ_JAGGKT010000004.1"/>
</dbReference>
<evidence type="ECO:0000313" key="3">
    <source>
        <dbReference type="EMBL" id="MBP1931786.1"/>
    </source>
</evidence>
<evidence type="ECO:0000313" key="4">
    <source>
        <dbReference type="Proteomes" id="UP001519343"/>
    </source>
</evidence>
<evidence type="ECO:0000259" key="2">
    <source>
        <dbReference type="Pfam" id="PF01051"/>
    </source>
</evidence>
<dbReference type="Pfam" id="PF01051">
    <property type="entry name" value="Rep3_N"/>
    <property type="match status" value="1"/>
</dbReference>
<gene>
    <name evidence="3" type="ORF">J2Z37_001787</name>
</gene>
<dbReference type="InterPro" id="IPR000525">
    <property type="entry name" value="Initiator_Rep_WH1"/>
</dbReference>
<comment type="caution">
    <text evidence="3">The sequence shown here is derived from an EMBL/GenBank/DDBJ whole genome shotgun (WGS) entry which is preliminary data.</text>
</comment>
<reference evidence="3 4" key="1">
    <citation type="submission" date="2021-03" db="EMBL/GenBank/DDBJ databases">
        <title>Genomic Encyclopedia of Type Strains, Phase IV (KMG-IV): sequencing the most valuable type-strain genomes for metagenomic binning, comparative biology and taxonomic classification.</title>
        <authorList>
            <person name="Goeker M."/>
        </authorList>
    </citation>
    <scope>NUCLEOTIDE SEQUENCE [LARGE SCALE GENOMIC DNA]</scope>
    <source>
        <strain evidence="3 4">DSM 24738</strain>
    </source>
</reference>